<keyword evidence="2" id="KW-1185">Reference proteome</keyword>
<dbReference type="SMR" id="B4NSN0"/>
<dbReference type="GO" id="GO:1905088">
    <property type="term" value="P:positive regulation of synaptonemal complex assembly"/>
    <property type="evidence" value="ECO:0007669"/>
    <property type="project" value="EnsemblMetazoa"/>
</dbReference>
<protein>
    <submittedName>
        <fullName evidence="1">GD15446</fullName>
    </submittedName>
</protein>
<dbReference type="InterPro" id="IPR036047">
    <property type="entry name" value="F-box-like_dom_sf"/>
</dbReference>
<reference evidence="1 2" key="1">
    <citation type="journal article" date="2007" name="Nature">
        <title>Evolution of genes and genomes on the Drosophila phylogeny.</title>
        <authorList>
            <consortium name="Drosophila 12 Genomes Consortium"/>
            <person name="Clark A.G."/>
            <person name="Eisen M.B."/>
            <person name="Smith D.R."/>
            <person name="Bergman C.M."/>
            <person name="Oliver B."/>
            <person name="Markow T.A."/>
            <person name="Kaufman T.C."/>
            <person name="Kellis M."/>
            <person name="Gelbart W."/>
            <person name="Iyer V.N."/>
            <person name="Pollard D.A."/>
            <person name="Sackton T.B."/>
            <person name="Larracuente A.M."/>
            <person name="Singh N.D."/>
            <person name="Abad J.P."/>
            <person name="Abt D.N."/>
            <person name="Adryan B."/>
            <person name="Aguade M."/>
            <person name="Akashi H."/>
            <person name="Anderson W.W."/>
            <person name="Aquadro C.F."/>
            <person name="Ardell D.H."/>
            <person name="Arguello R."/>
            <person name="Artieri C.G."/>
            <person name="Barbash D.A."/>
            <person name="Barker D."/>
            <person name="Barsanti P."/>
            <person name="Batterham P."/>
            <person name="Batzoglou S."/>
            <person name="Begun D."/>
            <person name="Bhutkar A."/>
            <person name="Blanco E."/>
            <person name="Bosak S.A."/>
            <person name="Bradley R.K."/>
            <person name="Brand A.D."/>
            <person name="Brent M.R."/>
            <person name="Brooks A.N."/>
            <person name="Brown R.H."/>
            <person name="Butlin R.K."/>
            <person name="Caggese C."/>
            <person name="Calvi B.R."/>
            <person name="Bernardo de Carvalho A."/>
            <person name="Caspi A."/>
            <person name="Castrezana S."/>
            <person name="Celniker S.E."/>
            <person name="Chang J.L."/>
            <person name="Chapple C."/>
            <person name="Chatterji S."/>
            <person name="Chinwalla A."/>
            <person name="Civetta A."/>
            <person name="Clifton S.W."/>
            <person name="Comeron J.M."/>
            <person name="Costello J.C."/>
            <person name="Coyne J.A."/>
            <person name="Daub J."/>
            <person name="David R.G."/>
            <person name="Delcher A.L."/>
            <person name="Delehaunty K."/>
            <person name="Do C.B."/>
            <person name="Ebling H."/>
            <person name="Edwards K."/>
            <person name="Eickbush T."/>
            <person name="Evans J.D."/>
            <person name="Filipski A."/>
            <person name="Findeiss S."/>
            <person name="Freyhult E."/>
            <person name="Fulton L."/>
            <person name="Fulton R."/>
            <person name="Garcia A.C."/>
            <person name="Gardiner A."/>
            <person name="Garfield D.A."/>
            <person name="Garvin B.E."/>
            <person name="Gibson G."/>
            <person name="Gilbert D."/>
            <person name="Gnerre S."/>
            <person name="Godfrey J."/>
            <person name="Good R."/>
            <person name="Gotea V."/>
            <person name="Gravely B."/>
            <person name="Greenberg A.J."/>
            <person name="Griffiths-Jones S."/>
            <person name="Gross S."/>
            <person name="Guigo R."/>
            <person name="Gustafson E.A."/>
            <person name="Haerty W."/>
            <person name="Hahn M.W."/>
            <person name="Halligan D.L."/>
            <person name="Halpern A.L."/>
            <person name="Halter G.M."/>
            <person name="Han M.V."/>
            <person name="Heger A."/>
            <person name="Hillier L."/>
            <person name="Hinrichs A.S."/>
            <person name="Holmes I."/>
            <person name="Hoskins R.A."/>
            <person name="Hubisz M.J."/>
            <person name="Hultmark D."/>
            <person name="Huntley M.A."/>
            <person name="Jaffe D.B."/>
            <person name="Jagadeeshan S."/>
            <person name="Jeck W.R."/>
            <person name="Johnson J."/>
            <person name="Jones C.D."/>
            <person name="Jordan W.C."/>
            <person name="Karpen G.H."/>
            <person name="Kataoka E."/>
            <person name="Keightley P.D."/>
            <person name="Kheradpour P."/>
            <person name="Kirkness E.F."/>
            <person name="Koerich L.B."/>
            <person name="Kristiansen K."/>
            <person name="Kudrna D."/>
            <person name="Kulathinal R.J."/>
            <person name="Kumar S."/>
            <person name="Kwok R."/>
            <person name="Lander E."/>
            <person name="Langley C.H."/>
            <person name="Lapoint R."/>
            <person name="Lazzaro B.P."/>
            <person name="Lee S.J."/>
            <person name="Levesque L."/>
            <person name="Li R."/>
            <person name="Lin C.F."/>
            <person name="Lin M.F."/>
            <person name="Lindblad-Toh K."/>
            <person name="Llopart A."/>
            <person name="Long M."/>
            <person name="Low L."/>
            <person name="Lozovsky E."/>
            <person name="Lu J."/>
            <person name="Luo M."/>
            <person name="Machado C.A."/>
            <person name="Makalowski W."/>
            <person name="Marzo M."/>
            <person name="Matsuda M."/>
            <person name="Matzkin L."/>
            <person name="McAllister B."/>
            <person name="McBride C.S."/>
            <person name="McKernan B."/>
            <person name="McKernan K."/>
            <person name="Mendez-Lago M."/>
            <person name="Minx P."/>
            <person name="Mollenhauer M.U."/>
            <person name="Montooth K."/>
            <person name="Mount S.M."/>
            <person name="Mu X."/>
            <person name="Myers E."/>
            <person name="Negre B."/>
            <person name="Newfeld S."/>
            <person name="Nielsen R."/>
            <person name="Noor M.A."/>
            <person name="O'Grady P."/>
            <person name="Pachter L."/>
            <person name="Papaceit M."/>
            <person name="Parisi M.J."/>
            <person name="Parisi M."/>
            <person name="Parts L."/>
            <person name="Pedersen J.S."/>
            <person name="Pesole G."/>
            <person name="Phillippy A.M."/>
            <person name="Ponting C.P."/>
            <person name="Pop M."/>
            <person name="Porcelli D."/>
            <person name="Powell J.R."/>
            <person name="Prohaska S."/>
            <person name="Pruitt K."/>
            <person name="Puig M."/>
            <person name="Quesneville H."/>
            <person name="Ram K.R."/>
            <person name="Rand D."/>
            <person name="Rasmussen M.D."/>
            <person name="Reed L.K."/>
            <person name="Reenan R."/>
            <person name="Reily A."/>
            <person name="Remington K.A."/>
            <person name="Rieger T.T."/>
            <person name="Ritchie M.G."/>
            <person name="Robin C."/>
            <person name="Rogers Y.H."/>
            <person name="Rohde C."/>
            <person name="Rozas J."/>
            <person name="Rubenfield M.J."/>
            <person name="Ruiz A."/>
            <person name="Russo S."/>
            <person name="Salzberg S.L."/>
            <person name="Sanchez-Gracia A."/>
            <person name="Saranga D.J."/>
            <person name="Sato H."/>
            <person name="Schaeffer S.W."/>
            <person name="Schatz M.C."/>
            <person name="Schlenke T."/>
            <person name="Schwartz R."/>
            <person name="Segarra C."/>
            <person name="Singh R.S."/>
            <person name="Sirot L."/>
            <person name="Sirota M."/>
            <person name="Sisneros N.B."/>
            <person name="Smith C.D."/>
            <person name="Smith T.F."/>
            <person name="Spieth J."/>
            <person name="Stage D.E."/>
            <person name="Stark A."/>
            <person name="Stephan W."/>
            <person name="Strausberg R.L."/>
            <person name="Strempel S."/>
            <person name="Sturgill D."/>
            <person name="Sutton G."/>
            <person name="Sutton G.G."/>
            <person name="Tao W."/>
            <person name="Teichmann S."/>
            <person name="Tobari Y.N."/>
            <person name="Tomimura Y."/>
            <person name="Tsolas J.M."/>
            <person name="Valente V.L."/>
            <person name="Venter E."/>
            <person name="Venter J.C."/>
            <person name="Vicario S."/>
            <person name="Vieira F.G."/>
            <person name="Vilella A.J."/>
            <person name="Villasante A."/>
            <person name="Walenz B."/>
            <person name="Wang J."/>
            <person name="Wasserman M."/>
            <person name="Watts T."/>
            <person name="Wilson D."/>
            <person name="Wilson R.K."/>
            <person name="Wing R.A."/>
            <person name="Wolfner M.F."/>
            <person name="Wong A."/>
            <person name="Wong G.K."/>
            <person name="Wu C.I."/>
            <person name="Wu G."/>
            <person name="Yamamoto D."/>
            <person name="Yang H.P."/>
            <person name="Yang S.P."/>
            <person name="Yorke J.A."/>
            <person name="Yoshida K."/>
            <person name="Zdobnov E."/>
            <person name="Zhang P."/>
            <person name="Zhang Y."/>
            <person name="Zimin A.V."/>
            <person name="Baldwin J."/>
            <person name="Abdouelleil A."/>
            <person name="Abdulkadir J."/>
            <person name="Abebe A."/>
            <person name="Abera B."/>
            <person name="Abreu J."/>
            <person name="Acer S.C."/>
            <person name="Aftuck L."/>
            <person name="Alexander A."/>
            <person name="An P."/>
            <person name="Anderson E."/>
            <person name="Anderson S."/>
            <person name="Arachi H."/>
            <person name="Azer M."/>
            <person name="Bachantsang P."/>
            <person name="Barry A."/>
            <person name="Bayul T."/>
            <person name="Berlin A."/>
            <person name="Bessette D."/>
            <person name="Bloom T."/>
            <person name="Blye J."/>
            <person name="Boguslavskiy L."/>
            <person name="Bonnet C."/>
            <person name="Boukhgalter B."/>
            <person name="Bourzgui I."/>
            <person name="Brown A."/>
            <person name="Cahill P."/>
            <person name="Channer S."/>
            <person name="Cheshatsang Y."/>
            <person name="Chuda L."/>
            <person name="Citroen M."/>
            <person name="Collymore A."/>
            <person name="Cooke P."/>
            <person name="Costello M."/>
            <person name="D'Aco K."/>
            <person name="Daza R."/>
            <person name="De Haan G."/>
            <person name="DeGray S."/>
            <person name="DeMaso C."/>
            <person name="Dhargay N."/>
            <person name="Dooley K."/>
            <person name="Dooley E."/>
            <person name="Doricent M."/>
            <person name="Dorje P."/>
            <person name="Dorjee K."/>
            <person name="Dupes A."/>
            <person name="Elong R."/>
            <person name="Falk J."/>
            <person name="Farina A."/>
            <person name="Faro S."/>
            <person name="Ferguson D."/>
            <person name="Fisher S."/>
            <person name="Foley C.D."/>
            <person name="Franke A."/>
            <person name="Friedrich D."/>
            <person name="Gadbois L."/>
            <person name="Gearin G."/>
            <person name="Gearin C.R."/>
            <person name="Giannoukos G."/>
            <person name="Goode T."/>
            <person name="Graham J."/>
            <person name="Grandbois E."/>
            <person name="Grewal S."/>
            <person name="Gyaltsen K."/>
            <person name="Hafez N."/>
            <person name="Hagos B."/>
            <person name="Hall J."/>
            <person name="Henson C."/>
            <person name="Hollinger A."/>
            <person name="Honan T."/>
            <person name="Huard M.D."/>
            <person name="Hughes L."/>
            <person name="Hurhula B."/>
            <person name="Husby M.E."/>
            <person name="Kamat A."/>
            <person name="Kanga B."/>
            <person name="Kashin S."/>
            <person name="Khazanovich D."/>
            <person name="Kisner P."/>
            <person name="Lance K."/>
            <person name="Lara M."/>
            <person name="Lee W."/>
            <person name="Lennon N."/>
            <person name="Letendre F."/>
            <person name="LeVine R."/>
            <person name="Lipovsky A."/>
            <person name="Liu X."/>
            <person name="Liu J."/>
            <person name="Liu S."/>
            <person name="Lokyitsang T."/>
            <person name="Lokyitsang Y."/>
            <person name="Lubonja R."/>
            <person name="Lui A."/>
            <person name="MacDonald P."/>
            <person name="Magnisalis V."/>
            <person name="Maru K."/>
            <person name="Matthews C."/>
            <person name="McCusker W."/>
            <person name="McDonough S."/>
            <person name="Mehta T."/>
            <person name="Meldrim J."/>
            <person name="Meneus L."/>
            <person name="Mihai O."/>
            <person name="Mihalev A."/>
            <person name="Mihova T."/>
            <person name="Mittelman R."/>
            <person name="Mlenga V."/>
            <person name="Montmayeur A."/>
            <person name="Mulrain L."/>
            <person name="Navidi A."/>
            <person name="Naylor J."/>
            <person name="Negash T."/>
            <person name="Nguyen T."/>
            <person name="Nguyen N."/>
            <person name="Nicol R."/>
            <person name="Norbu C."/>
            <person name="Norbu N."/>
            <person name="Novod N."/>
            <person name="O'Neill B."/>
            <person name="Osman S."/>
            <person name="Markiewicz E."/>
            <person name="Oyono O.L."/>
            <person name="Patti C."/>
            <person name="Phunkhang P."/>
            <person name="Pierre F."/>
            <person name="Priest M."/>
            <person name="Raghuraman S."/>
            <person name="Rege F."/>
            <person name="Reyes R."/>
            <person name="Rise C."/>
            <person name="Rogov P."/>
            <person name="Ross K."/>
            <person name="Ryan E."/>
            <person name="Settipalli S."/>
            <person name="Shea T."/>
            <person name="Sherpa N."/>
            <person name="Shi L."/>
            <person name="Shih D."/>
            <person name="Sparrow T."/>
            <person name="Spaulding J."/>
            <person name="Stalker J."/>
            <person name="Stange-Thomann N."/>
            <person name="Stavropoulos S."/>
            <person name="Stone C."/>
            <person name="Strader C."/>
            <person name="Tesfaye S."/>
            <person name="Thomson T."/>
            <person name="Thoulutsang Y."/>
            <person name="Thoulutsang D."/>
            <person name="Topham K."/>
            <person name="Topping I."/>
            <person name="Tsamla T."/>
            <person name="Vassiliev H."/>
            <person name="Vo A."/>
            <person name="Wangchuk T."/>
            <person name="Wangdi T."/>
            <person name="Weiand M."/>
            <person name="Wilkinson J."/>
            <person name="Wilson A."/>
            <person name="Yadav S."/>
            <person name="Young G."/>
            <person name="Yu Q."/>
            <person name="Zembek L."/>
            <person name="Zhong D."/>
            <person name="Zimmer A."/>
            <person name="Zwirko Z."/>
            <person name="Jaffe D.B."/>
            <person name="Alvarez P."/>
            <person name="Brockman W."/>
            <person name="Butler J."/>
            <person name="Chin C."/>
            <person name="Gnerre S."/>
            <person name="Grabherr M."/>
            <person name="Kleber M."/>
            <person name="Mauceli E."/>
            <person name="MacCallum I."/>
        </authorList>
    </citation>
    <scope>NUCLEOTIDE SEQUENCE [LARGE SCALE GENOMIC DNA]</scope>
    <source>
        <strain evidence="2">white501</strain>
    </source>
</reference>
<dbReference type="EMBL" id="CH982367">
    <property type="protein sequence ID" value="EDX15608.1"/>
    <property type="molecule type" value="Genomic_DNA"/>
</dbReference>
<gene>
    <name evidence="1" type="primary">Dsim\GD15446</name>
    <name evidence="1" type="ORF">Dsim_GD15446</name>
</gene>
<dbReference type="SUPFAM" id="SSF81383">
    <property type="entry name" value="F-box domain"/>
    <property type="match status" value="1"/>
</dbReference>
<accession>B4NSN0</accession>
<evidence type="ECO:0000313" key="2">
    <source>
        <dbReference type="Proteomes" id="UP000000304"/>
    </source>
</evidence>
<dbReference type="GO" id="GO:0019005">
    <property type="term" value="C:SCF ubiquitin ligase complex"/>
    <property type="evidence" value="ECO:0007669"/>
    <property type="project" value="EnsemblMetazoa"/>
</dbReference>
<organism evidence="1 2">
    <name type="scientific">Drosophila simulans</name>
    <name type="common">Fruit fly</name>
    <dbReference type="NCBI Taxonomy" id="7240"/>
    <lineage>
        <taxon>Eukaryota</taxon>
        <taxon>Metazoa</taxon>
        <taxon>Ecdysozoa</taxon>
        <taxon>Arthropoda</taxon>
        <taxon>Hexapoda</taxon>
        <taxon>Insecta</taxon>
        <taxon>Pterygota</taxon>
        <taxon>Neoptera</taxon>
        <taxon>Endopterygota</taxon>
        <taxon>Diptera</taxon>
        <taxon>Brachycera</taxon>
        <taxon>Muscomorpha</taxon>
        <taxon>Ephydroidea</taxon>
        <taxon>Drosophilidae</taxon>
        <taxon>Drosophila</taxon>
        <taxon>Sophophora</taxon>
    </lineage>
</organism>
<dbReference type="GO" id="GO:1990756">
    <property type="term" value="F:ubiquitin-like ligase-substrate adaptor activity"/>
    <property type="evidence" value="ECO:0007669"/>
    <property type="project" value="EnsemblMetazoa"/>
</dbReference>
<sequence>MDASSYKVDGENDNCGATLAAVNLNVLPDEILEFIFTYLPPYGDLEHCSLTLCAVPSTIWRRASSTFD</sequence>
<dbReference type="AlphaFoldDB" id="B4NSN0"/>
<proteinExistence type="predicted"/>
<dbReference type="HOGENOM" id="CLU_2796714_0_0_1"/>
<dbReference type="Proteomes" id="UP000000304">
    <property type="component" value="Unassembled WGS sequence"/>
</dbReference>
<name>B4NSN0_DROSI</name>
<evidence type="ECO:0000313" key="1">
    <source>
        <dbReference type="EMBL" id="EDX15608.1"/>
    </source>
</evidence>
<dbReference type="Bgee" id="FBgn0187113">
    <property type="expression patterns" value="Expressed in male reproductive system and 3 other cell types or tissues"/>
</dbReference>
<dbReference type="STRING" id="7240.B4NSN0"/>
<dbReference type="OrthoDB" id="9973021at2759"/>